<dbReference type="EMBL" id="MEHA01000021">
    <property type="protein sequence ID" value="ODR46951.1"/>
    <property type="molecule type" value="Genomic_DNA"/>
</dbReference>
<evidence type="ECO:0000256" key="8">
    <source>
        <dbReference type="ARBA" id="ARBA00022741"/>
    </source>
</evidence>
<evidence type="ECO:0000256" key="14">
    <source>
        <dbReference type="NCBIfam" id="TIGR00437"/>
    </source>
</evidence>
<feature type="transmembrane region" description="Helical" evidence="17">
    <location>
        <begin position="405"/>
        <end position="428"/>
    </location>
</feature>
<dbReference type="CDD" id="cd01879">
    <property type="entry name" value="FeoB"/>
    <property type="match status" value="1"/>
</dbReference>
<dbReference type="Pfam" id="PF04023">
    <property type="entry name" value="FeoA"/>
    <property type="match status" value="1"/>
</dbReference>
<keyword evidence="4" id="KW-1003">Cell membrane</keyword>
<evidence type="ECO:0000256" key="3">
    <source>
        <dbReference type="ARBA" id="ARBA00022448"/>
    </source>
</evidence>
<evidence type="ECO:0000256" key="18">
    <source>
        <dbReference type="SAM" id="MobiDB-lite"/>
    </source>
</evidence>
<evidence type="ECO:0000256" key="2">
    <source>
        <dbReference type="ARBA" id="ARBA00004429"/>
    </source>
</evidence>
<sequence>MTLKELEIGKNAVIRSVGGEGALRQHFLDMGLIPGVEVTMVKFAPMGDPLELKIHGYELTLRVADAEKIEIKEAAIHSGEGGAHKPKRDISHPGLGEGGKYHEKKEEHPLPEGEILTFALAGNQNSGKTTLFNRLTGSNQHVGNFPGVTVDRKDGAIKGHSNTLITDLPGIYSMSPYSSEEMVTREFILREKPKGIINIVDASNIERNLYLTMQLMELDVPMVVALNMMDEVRENGGSIRINEMEELLGVPVVPISAAKNEGIDELIDHALHLAKYQERPRQVDFCSADDERSAVHRCIHAIMHLIEDHAQRAGIPLRFAASKLAEGDQVILEALELQDNEKEMLEHIILQMELECSLDRAAAIADMRFHFIQEVCGQTVVKPQESREHARSTRIDRILTGKYTAIPVFIAIMGLVFWLTFNVIGAWLSDLLDMGITWLTDVTDAALTAGHVNAALQSLIVDGIFTGVGSVLSFLPIIVTLFFFLSILEDSGYMARVAFVMDKLLRKIGLSGRSIVPMLIGFGCTVPSVMACRTLASERDRKMTILLTPFMSCSAKLPIYAFFTAAFFPKHGALVMVGLYFIGILVSILTAFVLKGSLFKGEAVPFVMELPNYRMPGAKNVVQLLWEKAKDFLQRAFTVIFIATIIIWFLQTFDFRFNMVTDSQNSMLASAAGVIAPIFRPLGFGDWRISTALITGFMAKESVVSTLSILIPSQEMLMGLLTPLTAMALLVFCLLYTPCVAAVASIKRELGGKWAVVVVVGQCAIAWLAAGVVRLIGLLFGIV</sequence>
<dbReference type="InterPro" id="IPR030389">
    <property type="entry name" value="G_FEOB_dom"/>
</dbReference>
<keyword evidence="7 17" id="KW-0812">Transmembrane</keyword>
<dbReference type="RefSeq" id="WP_069431981.1">
    <property type="nucleotide sequence ID" value="NZ_MEHA01000021.1"/>
</dbReference>
<comment type="subcellular location">
    <subcellularLocation>
        <location evidence="2">Cell inner membrane</location>
        <topology evidence="2">Multi-pass membrane protein</topology>
    </subcellularLocation>
    <subcellularLocation>
        <location evidence="17">Cell membrane</location>
        <topology evidence="17">Multi-pass membrane protein</topology>
    </subcellularLocation>
</comment>
<feature type="binding site" evidence="15">
    <location>
        <begin position="147"/>
        <end position="151"/>
    </location>
    <ligand>
        <name>GTP</name>
        <dbReference type="ChEBI" id="CHEBI:37565"/>
        <label>1</label>
    </ligand>
</feature>
<evidence type="ECO:0000256" key="5">
    <source>
        <dbReference type="ARBA" id="ARBA00022496"/>
    </source>
</evidence>
<dbReference type="OrthoDB" id="9809127at2"/>
<dbReference type="Pfam" id="PF17910">
    <property type="entry name" value="FeoB_Cyto"/>
    <property type="match status" value="1"/>
</dbReference>
<dbReference type="SUPFAM" id="SSF52540">
    <property type="entry name" value="P-loop containing nucleoside triphosphate hydrolases"/>
    <property type="match status" value="1"/>
</dbReference>
<dbReference type="InterPro" id="IPR038157">
    <property type="entry name" value="FeoA_core_dom"/>
</dbReference>
<protein>
    <recommendedName>
        <fullName evidence="14 17">Ferrous iron transport protein B</fullName>
    </recommendedName>
</protein>
<feature type="binding site" evidence="16">
    <location>
        <position position="133"/>
    </location>
    <ligand>
        <name>Mg(2+)</name>
        <dbReference type="ChEBI" id="CHEBI:18420"/>
        <label>2</label>
    </ligand>
</feature>
<keyword evidence="3 17" id="KW-0813">Transport</keyword>
<feature type="transmembrane region" description="Helical" evidence="17">
    <location>
        <begin position="691"/>
        <end position="711"/>
    </location>
</feature>
<dbReference type="InterPro" id="IPR050860">
    <property type="entry name" value="FeoB_GTPase"/>
</dbReference>
<feature type="region of interest" description="Disordered" evidence="18">
    <location>
        <begin position="77"/>
        <end position="106"/>
    </location>
</feature>
<dbReference type="Pfam" id="PF07670">
    <property type="entry name" value="Gate"/>
    <property type="match status" value="2"/>
</dbReference>
<dbReference type="PANTHER" id="PTHR43185:SF1">
    <property type="entry name" value="FE(2+) TRANSPORTER FEOB"/>
    <property type="match status" value="1"/>
</dbReference>
<dbReference type="NCBIfam" id="TIGR00437">
    <property type="entry name" value="feoB"/>
    <property type="match status" value="1"/>
</dbReference>
<dbReference type="SMART" id="SM00899">
    <property type="entry name" value="FeoA"/>
    <property type="match status" value="1"/>
</dbReference>
<dbReference type="Gene3D" id="2.30.30.90">
    <property type="match status" value="1"/>
</dbReference>
<feature type="transmembrane region" description="Helical" evidence="17">
    <location>
        <begin position="508"/>
        <end position="532"/>
    </location>
</feature>
<dbReference type="GO" id="GO:0046914">
    <property type="term" value="F:transition metal ion binding"/>
    <property type="evidence" value="ECO:0007669"/>
    <property type="project" value="InterPro"/>
</dbReference>
<evidence type="ECO:0000259" key="19">
    <source>
        <dbReference type="PROSITE" id="PS51711"/>
    </source>
</evidence>
<feature type="transmembrane region" description="Helical" evidence="17">
    <location>
        <begin position="717"/>
        <end position="744"/>
    </location>
</feature>
<dbReference type="AlphaFoldDB" id="A0A1E3UC41"/>
<feature type="transmembrane region" description="Helical" evidence="17">
    <location>
        <begin position="464"/>
        <end position="488"/>
    </location>
</feature>
<comment type="similarity">
    <text evidence="17">Belongs to the TRAFAC class TrmE-Era-EngA-EngB-Septin-like GTPase superfamily. FeoB GTPase (TC 9.A.8) family.</text>
</comment>
<feature type="transmembrane region" description="Helical" evidence="17">
    <location>
        <begin position="663"/>
        <end position="679"/>
    </location>
</feature>
<evidence type="ECO:0000256" key="15">
    <source>
        <dbReference type="PIRSR" id="PIRSR603373-1"/>
    </source>
</evidence>
<evidence type="ECO:0000313" key="20">
    <source>
        <dbReference type="EMBL" id="ODR46951.1"/>
    </source>
</evidence>
<evidence type="ECO:0000256" key="13">
    <source>
        <dbReference type="ARBA" id="ARBA00023136"/>
    </source>
</evidence>
<keyword evidence="8 15" id="KW-0547">Nucleotide-binding</keyword>
<feature type="binding site" evidence="15">
    <location>
        <begin position="167"/>
        <end position="170"/>
    </location>
    <ligand>
        <name>GTP</name>
        <dbReference type="ChEBI" id="CHEBI:37565"/>
        <label>1</label>
    </ligand>
</feature>
<dbReference type="InterPro" id="IPR007167">
    <property type="entry name" value="Fe-transptr_FeoA-like"/>
</dbReference>
<keyword evidence="12 15" id="KW-0342">GTP-binding</keyword>
<evidence type="ECO:0000256" key="16">
    <source>
        <dbReference type="PIRSR" id="PIRSR603373-2"/>
    </source>
</evidence>
<feature type="transmembrane region" description="Helical" evidence="17">
    <location>
        <begin position="632"/>
        <end position="651"/>
    </location>
</feature>
<comment type="caution">
    <text evidence="20">The sequence shown here is derived from an EMBL/GenBank/DDBJ whole genome shotgun (WGS) entry which is preliminary data.</text>
</comment>
<feature type="transmembrane region" description="Helical" evidence="17">
    <location>
        <begin position="574"/>
        <end position="594"/>
    </location>
</feature>
<feature type="binding site" evidence="16">
    <location>
        <position position="137"/>
    </location>
    <ligand>
        <name>Mg(2+)</name>
        <dbReference type="ChEBI" id="CHEBI:18420"/>
        <label>2</label>
    </ligand>
</feature>
<feature type="binding site" evidence="15">
    <location>
        <begin position="227"/>
        <end position="230"/>
    </location>
    <ligand>
        <name>GTP</name>
        <dbReference type="ChEBI" id="CHEBI:37565"/>
        <label>1</label>
    </ligand>
</feature>
<dbReference type="GO" id="GO:0005886">
    <property type="term" value="C:plasma membrane"/>
    <property type="evidence" value="ECO:0007669"/>
    <property type="project" value="UniProtKB-SubCell"/>
</dbReference>
<dbReference type="Gene3D" id="3.40.50.300">
    <property type="entry name" value="P-loop containing nucleotide triphosphate hydrolases"/>
    <property type="match status" value="1"/>
</dbReference>
<keyword evidence="13 17" id="KW-0472">Membrane</keyword>
<dbReference type="PROSITE" id="PS51711">
    <property type="entry name" value="G_FEOB"/>
    <property type="match status" value="1"/>
</dbReference>
<organism evidence="20 21">
    <name type="scientific">Eisenbergiella tayi</name>
    <dbReference type="NCBI Taxonomy" id="1432052"/>
    <lineage>
        <taxon>Bacteria</taxon>
        <taxon>Bacillati</taxon>
        <taxon>Bacillota</taxon>
        <taxon>Clostridia</taxon>
        <taxon>Lachnospirales</taxon>
        <taxon>Lachnospiraceae</taxon>
        <taxon>Eisenbergiella</taxon>
    </lineage>
</organism>
<dbReference type="Gene3D" id="1.10.287.1770">
    <property type="match status" value="1"/>
</dbReference>
<evidence type="ECO:0000256" key="17">
    <source>
        <dbReference type="RuleBase" id="RU362098"/>
    </source>
</evidence>
<reference evidence="20 21" key="1">
    <citation type="submission" date="2016-08" db="EMBL/GenBank/DDBJ databases">
        <authorList>
            <person name="Seilhamer J.J."/>
        </authorList>
    </citation>
    <scope>NUCLEOTIDE SEQUENCE [LARGE SCALE GENOMIC DNA]</scope>
    <source>
        <strain evidence="20 21">NML150140-1</strain>
    </source>
</reference>
<dbReference type="FunFam" id="3.40.50.300:FF:000426">
    <property type="entry name" value="Ferrous iron transport protein B"/>
    <property type="match status" value="1"/>
</dbReference>
<evidence type="ECO:0000256" key="4">
    <source>
        <dbReference type="ARBA" id="ARBA00022475"/>
    </source>
</evidence>
<dbReference type="PANTHER" id="PTHR43185">
    <property type="entry name" value="FERROUS IRON TRANSPORT PROTEIN B"/>
    <property type="match status" value="1"/>
</dbReference>
<dbReference type="Pfam" id="PF02421">
    <property type="entry name" value="FeoB_N"/>
    <property type="match status" value="1"/>
</dbReference>
<evidence type="ECO:0000256" key="11">
    <source>
        <dbReference type="ARBA" id="ARBA00023065"/>
    </source>
</evidence>
<dbReference type="GO" id="GO:0005525">
    <property type="term" value="F:GTP binding"/>
    <property type="evidence" value="ECO:0007669"/>
    <property type="project" value="UniProtKB-KW"/>
</dbReference>
<dbReference type="InterPro" id="IPR008988">
    <property type="entry name" value="Transcriptional_repressor_C"/>
</dbReference>
<feature type="domain" description="FeoB-type G" evidence="19">
    <location>
        <begin position="115"/>
        <end position="276"/>
    </location>
</feature>
<dbReference type="GO" id="GO:0015093">
    <property type="term" value="F:ferrous iron transmembrane transporter activity"/>
    <property type="evidence" value="ECO:0007669"/>
    <property type="project" value="UniProtKB-UniRule"/>
</dbReference>
<dbReference type="SUPFAM" id="SSF50037">
    <property type="entry name" value="C-terminal domain of transcriptional repressors"/>
    <property type="match status" value="1"/>
</dbReference>
<gene>
    <name evidence="20" type="ORF">BEI59_23275</name>
</gene>
<feature type="transmembrane region" description="Helical" evidence="17">
    <location>
        <begin position="756"/>
        <end position="782"/>
    </location>
</feature>
<dbReference type="Pfam" id="PF07664">
    <property type="entry name" value="FeoB_C"/>
    <property type="match status" value="1"/>
</dbReference>
<dbReference type="InterPro" id="IPR011642">
    <property type="entry name" value="Gate_dom"/>
</dbReference>
<keyword evidence="5 17" id="KW-0410">Iron transport</keyword>
<keyword evidence="16" id="KW-0460">Magnesium</keyword>
<evidence type="ECO:0000256" key="6">
    <source>
        <dbReference type="ARBA" id="ARBA00022519"/>
    </source>
</evidence>
<name>A0A1E3UC41_9FIRM</name>
<keyword evidence="10 17" id="KW-0408">Iron</keyword>
<evidence type="ECO:0000256" key="10">
    <source>
        <dbReference type="ARBA" id="ARBA00023004"/>
    </source>
</evidence>
<keyword evidence="11" id="KW-0406">Ion transport</keyword>
<accession>A0A1E3UC41</accession>
<dbReference type="InterPro" id="IPR011640">
    <property type="entry name" value="Fe2_transport_prot_B_C"/>
</dbReference>
<proteinExistence type="inferred from homology"/>
<dbReference type="InterPro" id="IPR027417">
    <property type="entry name" value="P-loop_NTPase"/>
</dbReference>
<evidence type="ECO:0000256" key="12">
    <source>
        <dbReference type="ARBA" id="ARBA00023134"/>
    </source>
</evidence>
<evidence type="ECO:0000256" key="7">
    <source>
        <dbReference type="ARBA" id="ARBA00022692"/>
    </source>
</evidence>
<keyword evidence="9 17" id="KW-1133">Transmembrane helix</keyword>
<evidence type="ECO:0000256" key="9">
    <source>
        <dbReference type="ARBA" id="ARBA00022989"/>
    </source>
</evidence>
<feature type="binding site" evidence="16">
    <location>
        <position position="136"/>
    </location>
    <ligand>
        <name>Mg(2+)</name>
        <dbReference type="ChEBI" id="CHEBI:18420"/>
        <label>2</label>
    </ligand>
</feature>
<dbReference type="Proteomes" id="UP000094271">
    <property type="component" value="Unassembled WGS sequence"/>
</dbReference>
<keyword evidence="6" id="KW-0997">Cell inner membrane</keyword>
<keyword evidence="16" id="KW-0479">Metal-binding</keyword>
<feature type="transmembrane region" description="Helical" evidence="17">
    <location>
        <begin position="544"/>
        <end position="568"/>
    </location>
</feature>
<feature type="binding site" evidence="15">
    <location>
        <begin position="256"/>
        <end position="258"/>
    </location>
    <ligand>
        <name>GTP</name>
        <dbReference type="ChEBI" id="CHEBI:37565"/>
        <label>1</label>
    </ligand>
</feature>
<feature type="binding site" evidence="15">
    <location>
        <begin position="122"/>
        <end position="129"/>
    </location>
    <ligand>
        <name>GTP</name>
        <dbReference type="ChEBI" id="CHEBI:37565"/>
        <label>1</label>
    </ligand>
</feature>
<evidence type="ECO:0000313" key="21">
    <source>
        <dbReference type="Proteomes" id="UP000094271"/>
    </source>
</evidence>
<dbReference type="InterPro" id="IPR041069">
    <property type="entry name" value="FeoB_Cyto"/>
</dbReference>
<comment type="function">
    <text evidence="1 17">Probable transporter of a GTP-driven Fe(2+) uptake system.</text>
</comment>
<dbReference type="InterPro" id="IPR003373">
    <property type="entry name" value="Fe2_transport_prot-B"/>
</dbReference>
<evidence type="ECO:0000256" key="1">
    <source>
        <dbReference type="ARBA" id="ARBA00003926"/>
    </source>
</evidence>